<dbReference type="Gene3D" id="3.30.2010.10">
    <property type="entry name" value="Metalloproteases ('zincins'), catalytic domain"/>
    <property type="match status" value="1"/>
</dbReference>
<feature type="domain" description="Peptidase M48" evidence="8">
    <location>
        <begin position="143"/>
        <end position="216"/>
    </location>
</feature>
<sequence length="354" mass="36913">MTRGRRHDHPARARERAAVLTASLALAALALVLAWPAPILLARAAWPSRAPATALLLWQAIALAGGLSMIGSLLTFGLIPFGGTLISGLGGFARALSHGITTTPLVVVSIASLSLAGVLAAHLLLNLALTLVVTERQRLRHRRLVELLSSPSATQPNTRVLDSAAPLAYCLPGNLGSITVLSRGLVSLLDDAELAAVVEHEKAHLIQRHYVVLLAFDAWRTSLPWFPIATRAQHEVGLLVEMLADDTARRSTDSRTLALAIALVAGGTPGRDGDPSGGTTLPGTPALAPAGVVRSATGIAYPADTRSHDRDRLRLTRLVDPPEPLTLAARAGVIAVAVALVAVPTVLLIAPSLA</sequence>
<dbReference type="InterPro" id="IPR001915">
    <property type="entry name" value="Peptidase_M48"/>
</dbReference>
<comment type="similarity">
    <text evidence="6">Belongs to the peptidase M48 family.</text>
</comment>
<evidence type="ECO:0000256" key="3">
    <source>
        <dbReference type="ARBA" id="ARBA00022801"/>
    </source>
</evidence>
<dbReference type="Proteomes" id="UP000479756">
    <property type="component" value="Unassembled WGS sequence"/>
</dbReference>
<keyword evidence="7" id="KW-0472">Membrane</keyword>
<dbReference type="PANTHER" id="PTHR34978:SF3">
    <property type="entry name" value="SLR0241 PROTEIN"/>
    <property type="match status" value="1"/>
</dbReference>
<comment type="caution">
    <text evidence="9">The sequence shown here is derived from an EMBL/GenBank/DDBJ whole genome shotgun (WGS) entry which is preliminary data.</text>
</comment>
<evidence type="ECO:0000313" key="9">
    <source>
        <dbReference type="EMBL" id="NEM89764.1"/>
    </source>
</evidence>
<evidence type="ECO:0000313" key="10">
    <source>
        <dbReference type="Proteomes" id="UP000479756"/>
    </source>
</evidence>
<keyword evidence="4 6" id="KW-0862">Zinc</keyword>
<comment type="cofactor">
    <cofactor evidence="6">
        <name>Zn(2+)</name>
        <dbReference type="ChEBI" id="CHEBI:29105"/>
    </cofactor>
    <text evidence="6">Binds 1 zinc ion per subunit.</text>
</comment>
<dbReference type="Pfam" id="PF01435">
    <property type="entry name" value="Peptidase_M48"/>
    <property type="match status" value="1"/>
</dbReference>
<keyword evidence="3 6" id="KW-0378">Hydrolase</keyword>
<dbReference type="CDD" id="cd07326">
    <property type="entry name" value="M56_BlaR1_MecR1_like"/>
    <property type="match status" value="1"/>
</dbReference>
<evidence type="ECO:0000256" key="7">
    <source>
        <dbReference type="SAM" id="Phobius"/>
    </source>
</evidence>
<evidence type="ECO:0000256" key="2">
    <source>
        <dbReference type="ARBA" id="ARBA00022723"/>
    </source>
</evidence>
<proteinExistence type="inferred from homology"/>
<dbReference type="GO" id="GO:0006508">
    <property type="term" value="P:proteolysis"/>
    <property type="evidence" value="ECO:0007669"/>
    <property type="project" value="UniProtKB-KW"/>
</dbReference>
<organism evidence="9 10">
    <name type="scientific">Galbitalea soli</name>
    <dbReference type="NCBI Taxonomy" id="1268042"/>
    <lineage>
        <taxon>Bacteria</taxon>
        <taxon>Bacillati</taxon>
        <taxon>Actinomycetota</taxon>
        <taxon>Actinomycetes</taxon>
        <taxon>Micrococcales</taxon>
        <taxon>Microbacteriaceae</taxon>
        <taxon>Galbitalea</taxon>
    </lineage>
</organism>
<dbReference type="EMBL" id="JAAGWZ010000001">
    <property type="protein sequence ID" value="NEM89764.1"/>
    <property type="molecule type" value="Genomic_DNA"/>
</dbReference>
<evidence type="ECO:0000256" key="4">
    <source>
        <dbReference type="ARBA" id="ARBA00022833"/>
    </source>
</evidence>
<feature type="transmembrane region" description="Helical" evidence="7">
    <location>
        <begin position="327"/>
        <end position="350"/>
    </location>
</feature>
<feature type="transmembrane region" description="Helical" evidence="7">
    <location>
        <begin position="105"/>
        <end position="133"/>
    </location>
</feature>
<keyword evidence="1 6" id="KW-0645">Protease</keyword>
<keyword evidence="5 6" id="KW-0482">Metalloprotease</keyword>
<evidence type="ECO:0000259" key="8">
    <source>
        <dbReference type="Pfam" id="PF01435"/>
    </source>
</evidence>
<keyword evidence="7" id="KW-1133">Transmembrane helix</keyword>
<evidence type="ECO:0000256" key="6">
    <source>
        <dbReference type="RuleBase" id="RU003983"/>
    </source>
</evidence>
<dbReference type="GO" id="GO:0004222">
    <property type="term" value="F:metalloendopeptidase activity"/>
    <property type="evidence" value="ECO:0007669"/>
    <property type="project" value="InterPro"/>
</dbReference>
<accession>A0A7C9TP64</accession>
<dbReference type="AlphaFoldDB" id="A0A7C9TP64"/>
<reference evidence="9 10" key="1">
    <citation type="journal article" date="2014" name="Int. J. Syst. Evol. Microbiol.">
        <title>Description of Galbitalea soli gen. nov., sp. nov., and Frondihabitans sucicola sp. nov.</title>
        <authorList>
            <person name="Kim S.J."/>
            <person name="Lim J.M."/>
            <person name="Ahn J.H."/>
            <person name="Weon H.Y."/>
            <person name="Hamada M."/>
            <person name="Suzuki K."/>
            <person name="Ahn T.Y."/>
            <person name="Kwon S.W."/>
        </authorList>
    </citation>
    <scope>NUCLEOTIDE SEQUENCE [LARGE SCALE GENOMIC DNA]</scope>
    <source>
        <strain evidence="9 10">NBRC 108727</strain>
    </source>
</reference>
<protein>
    <submittedName>
        <fullName evidence="9">M56 family metallopeptidase</fullName>
    </submittedName>
</protein>
<keyword evidence="2" id="KW-0479">Metal-binding</keyword>
<dbReference type="PANTHER" id="PTHR34978">
    <property type="entry name" value="POSSIBLE SENSOR-TRANSDUCER PROTEIN BLAR"/>
    <property type="match status" value="1"/>
</dbReference>
<keyword evidence="10" id="KW-1185">Reference proteome</keyword>
<evidence type="ECO:0000256" key="1">
    <source>
        <dbReference type="ARBA" id="ARBA00022670"/>
    </source>
</evidence>
<name>A0A7C9TP64_9MICO</name>
<gene>
    <name evidence="9" type="ORF">G3T37_00155</name>
</gene>
<dbReference type="GO" id="GO:0046872">
    <property type="term" value="F:metal ion binding"/>
    <property type="evidence" value="ECO:0007669"/>
    <property type="project" value="UniProtKB-KW"/>
</dbReference>
<evidence type="ECO:0000256" key="5">
    <source>
        <dbReference type="ARBA" id="ARBA00023049"/>
    </source>
</evidence>
<dbReference type="InterPro" id="IPR052173">
    <property type="entry name" value="Beta-lactam_resp_regulator"/>
</dbReference>
<feature type="transmembrane region" description="Helical" evidence="7">
    <location>
        <begin position="50"/>
        <end position="67"/>
    </location>
</feature>
<keyword evidence="7" id="KW-0812">Transmembrane</keyword>